<feature type="transmembrane region" description="Helical" evidence="2">
    <location>
        <begin position="12"/>
        <end position="34"/>
    </location>
</feature>
<dbReference type="PANTHER" id="PTHR46190">
    <property type="entry name" value="SI:CH211-201H21.5-RELATED"/>
    <property type="match status" value="1"/>
</dbReference>
<dbReference type="InParanoid" id="A0A482WQQ7"/>
<evidence type="ECO:0000256" key="2">
    <source>
        <dbReference type="SAM" id="Phobius"/>
    </source>
</evidence>
<dbReference type="OrthoDB" id="432381at2759"/>
<evidence type="ECO:0000256" key="1">
    <source>
        <dbReference type="ARBA" id="ARBA00009176"/>
    </source>
</evidence>
<dbReference type="Gene3D" id="3.90.245.10">
    <property type="entry name" value="Ribonucleoside hydrolase-like"/>
    <property type="match status" value="1"/>
</dbReference>
<reference evidence="4 5" key="1">
    <citation type="journal article" date="2017" name="Gigascience">
        <title>Genome sequence of the small brown planthopper, Laodelphax striatellus.</title>
        <authorList>
            <person name="Zhu J."/>
            <person name="Jiang F."/>
            <person name="Wang X."/>
            <person name="Yang P."/>
            <person name="Bao Y."/>
            <person name="Zhao W."/>
            <person name="Wang W."/>
            <person name="Lu H."/>
            <person name="Wang Q."/>
            <person name="Cui N."/>
            <person name="Li J."/>
            <person name="Chen X."/>
            <person name="Luo L."/>
            <person name="Yu J."/>
            <person name="Kang L."/>
            <person name="Cui F."/>
        </authorList>
    </citation>
    <scope>NUCLEOTIDE SEQUENCE [LARGE SCALE GENOMIC DNA]</scope>
    <source>
        <strain evidence="4">Lst14</strain>
    </source>
</reference>
<dbReference type="InterPro" id="IPR036452">
    <property type="entry name" value="Ribo_hydro-like"/>
</dbReference>
<dbReference type="FunCoup" id="A0A482WQQ7">
    <property type="interactions" value="29"/>
</dbReference>
<dbReference type="AlphaFoldDB" id="A0A482WQQ7"/>
<proteinExistence type="inferred from homology"/>
<keyword evidence="5" id="KW-1185">Reference proteome</keyword>
<evidence type="ECO:0000259" key="3">
    <source>
        <dbReference type="Pfam" id="PF01156"/>
    </source>
</evidence>
<accession>A0A482WQQ7</accession>
<dbReference type="EMBL" id="QKKF02028090">
    <property type="protein sequence ID" value="RZF35521.1"/>
    <property type="molecule type" value="Genomic_DNA"/>
</dbReference>
<gene>
    <name evidence="4" type="ORF">LSTR_LSTR010212</name>
</gene>
<dbReference type="SUPFAM" id="SSF53590">
    <property type="entry name" value="Nucleoside hydrolase"/>
    <property type="match status" value="1"/>
</dbReference>
<name>A0A482WQQ7_LAOST</name>
<organism evidence="4 5">
    <name type="scientific">Laodelphax striatellus</name>
    <name type="common">Small brown planthopper</name>
    <name type="synonym">Delphax striatella</name>
    <dbReference type="NCBI Taxonomy" id="195883"/>
    <lineage>
        <taxon>Eukaryota</taxon>
        <taxon>Metazoa</taxon>
        <taxon>Ecdysozoa</taxon>
        <taxon>Arthropoda</taxon>
        <taxon>Hexapoda</taxon>
        <taxon>Insecta</taxon>
        <taxon>Pterygota</taxon>
        <taxon>Neoptera</taxon>
        <taxon>Paraneoptera</taxon>
        <taxon>Hemiptera</taxon>
        <taxon>Auchenorrhyncha</taxon>
        <taxon>Fulgoroidea</taxon>
        <taxon>Delphacidae</taxon>
        <taxon>Criomorphinae</taxon>
        <taxon>Laodelphax</taxon>
    </lineage>
</organism>
<dbReference type="InterPro" id="IPR052775">
    <property type="entry name" value="IUN_hydrolase"/>
</dbReference>
<feature type="domain" description="Inosine/uridine-preferring nucleoside hydrolase" evidence="3">
    <location>
        <begin position="57"/>
        <end position="360"/>
    </location>
</feature>
<evidence type="ECO:0000313" key="5">
    <source>
        <dbReference type="Proteomes" id="UP000291343"/>
    </source>
</evidence>
<dbReference type="GO" id="GO:0016799">
    <property type="term" value="F:hydrolase activity, hydrolyzing N-glycosyl compounds"/>
    <property type="evidence" value="ECO:0007669"/>
    <property type="project" value="InterPro"/>
</dbReference>
<dbReference type="InterPro" id="IPR001910">
    <property type="entry name" value="Inosine/uridine_hydrolase_dom"/>
</dbReference>
<evidence type="ECO:0000313" key="4">
    <source>
        <dbReference type="EMBL" id="RZF35521.1"/>
    </source>
</evidence>
<dbReference type="PANTHER" id="PTHR46190:SF1">
    <property type="entry name" value="SI:CH211-201H21.5"/>
    <property type="match status" value="1"/>
</dbReference>
<dbReference type="Pfam" id="PF01156">
    <property type="entry name" value="IU_nuc_hydro"/>
    <property type="match status" value="1"/>
</dbReference>
<comment type="caution">
    <text evidence="4">The sequence shown here is derived from an EMBL/GenBank/DDBJ whole genome shotgun (WGS) entry which is preliminary data.</text>
</comment>
<sequence>MHSSVRNIRVPLTIYFIMAGSVMFLTIWLLLQYVKGFTSVTMQKASNQSQPISDELLIIDTDAGIDDAVAILTVLGDSKWRHKVTAITCVNGNTAVDNVSTNVLKILKIANRLEIPVYRGATQGIVHETNSSDFYGKDGMGDANYPEPPLNSSIQQDHAAVFLANIVKQNPGSITLLMIGPMTNVALAVRLNPQFMTEVGRIVYLGGAIGGGTNYDLRPAVEFNVYKDVESASVVLQEVTKAKRQPQFFTMLPAEPVVSSFFKMSWRKTKLGTLGGNFIYFLNRIEKHYLTGDLWTTFDLYIAAVLLRWPETVSGYEEVFVDVELEGKLTRGRLVVDHFGIFKKAPNVRMVTKLDQEAVKKLLLQNLQNDPENHSIPE</sequence>
<keyword evidence="2" id="KW-1133">Transmembrane helix</keyword>
<keyword evidence="2" id="KW-0812">Transmembrane</keyword>
<comment type="similarity">
    <text evidence="1">Belongs to the IUNH family.</text>
</comment>
<protein>
    <recommendedName>
        <fullName evidence="3">Inosine/uridine-preferring nucleoside hydrolase domain-containing protein</fullName>
    </recommendedName>
</protein>
<dbReference type="Proteomes" id="UP000291343">
    <property type="component" value="Unassembled WGS sequence"/>
</dbReference>
<dbReference type="STRING" id="195883.A0A482WQQ7"/>
<keyword evidence="2" id="KW-0472">Membrane</keyword>
<dbReference type="SMR" id="A0A482WQQ7"/>